<dbReference type="RefSeq" id="WP_166328281.1">
    <property type="nucleotide sequence ID" value="NZ_CP049933.1"/>
</dbReference>
<evidence type="ECO:0000313" key="1">
    <source>
        <dbReference type="EMBL" id="QIM17593.1"/>
    </source>
</evidence>
<keyword evidence="2" id="KW-1185">Reference proteome</keyword>
<dbReference type="Proteomes" id="UP000503441">
    <property type="component" value="Chromosome"/>
</dbReference>
<organism evidence="1 2">
    <name type="scientific">Leucobacter coleopterorum</name>
    <dbReference type="NCBI Taxonomy" id="2714933"/>
    <lineage>
        <taxon>Bacteria</taxon>
        <taxon>Bacillati</taxon>
        <taxon>Actinomycetota</taxon>
        <taxon>Actinomycetes</taxon>
        <taxon>Micrococcales</taxon>
        <taxon>Microbacteriaceae</taxon>
        <taxon>Leucobacter</taxon>
    </lineage>
</organism>
<gene>
    <name evidence="1" type="ORF">G7066_00675</name>
</gene>
<proteinExistence type="predicted"/>
<sequence>MAEANMPVFYVEDLIALADRYGFPPAASGQGVLLLESGNGELDQVENEAGIRFVPRSLALLDALAGSGREPDKAENELRKLLAA</sequence>
<dbReference type="EMBL" id="CP049933">
    <property type="protein sequence ID" value="QIM17593.1"/>
    <property type="molecule type" value="Genomic_DNA"/>
</dbReference>
<name>A0ABX6JTH1_9MICO</name>
<evidence type="ECO:0000313" key="2">
    <source>
        <dbReference type="Proteomes" id="UP000503441"/>
    </source>
</evidence>
<accession>A0ABX6JTH1</accession>
<reference evidence="1 2" key="1">
    <citation type="submission" date="2020-03" db="EMBL/GenBank/DDBJ databases">
        <title>Leucobacter sp. nov., isolated from beetles.</title>
        <authorList>
            <person name="Hyun D.-W."/>
            <person name="Bae J.-W."/>
        </authorList>
    </citation>
    <scope>NUCLEOTIDE SEQUENCE [LARGE SCALE GENOMIC DNA]</scope>
    <source>
        <strain evidence="1 2">HDW9A</strain>
    </source>
</reference>
<protein>
    <submittedName>
        <fullName evidence="1">Uncharacterized protein</fullName>
    </submittedName>
</protein>